<feature type="region of interest" description="Disordered" evidence="1">
    <location>
        <begin position="1"/>
        <end position="29"/>
    </location>
</feature>
<feature type="compositionally biased region" description="Low complexity" evidence="1">
    <location>
        <begin position="345"/>
        <end position="362"/>
    </location>
</feature>
<protein>
    <recommendedName>
        <fullName evidence="2">DnaJ homologue subfamily C member 28 conserved domain-containing protein</fullName>
    </recommendedName>
</protein>
<dbReference type="Proteomes" id="UP000799536">
    <property type="component" value="Unassembled WGS sequence"/>
</dbReference>
<sequence>MSRRLRNLTEESLEYSGRSGQKAVSEAGFSEELRKRLEERIASANFRNKNRSAFLEAELPSTVGRGTKDLATADPWAGEENLHDANLRMLSDAYKPLRGARTKISGPSIPLPRNVDTGRSKGSAGTRLVNARDRSGLYSSLKDSEYISEQEKEQRFKELKERFSPNARAIVPGTIQGLASLANERIEDAIARGQFKNLPRGQKIERDYNASSPFLDTTEYFLNKIIQKQEIVPPWIEKQQELISTANKFRSRLRNDWRRHATRMIASKGGSLLEQMQRAEAYAQAELIANPLRRPRENDTTVTDPGHASQISISGELDVSSSTVESTAGDSVDVDIQSNSERSPSDTATTQNATTPNPSSPTSVPPAPRPFRDPDWESAESAYLNLSINSLNSLTRSYNLQAPDLAKKPYFSLTRELNACYAEVAPQLAELIRERALAPRARMGAVGGSNGNSRGGIMDGLMAAKVKVRDEKIEKQYGFKQLWKDVFGASK</sequence>
<dbReference type="OrthoDB" id="1922282at2759"/>
<dbReference type="PANTHER" id="PTHR39394:SF1">
    <property type="entry name" value="DNAJ HOMOLOGUE SUBFAMILY C MEMBER 28 CONSERVED DOMAIN-CONTAINING PROTEIN"/>
    <property type="match status" value="1"/>
</dbReference>
<evidence type="ECO:0000259" key="2">
    <source>
        <dbReference type="Pfam" id="PF09350"/>
    </source>
</evidence>
<keyword evidence="4" id="KW-1185">Reference proteome</keyword>
<dbReference type="Pfam" id="PF09350">
    <property type="entry name" value="DJC28_CD"/>
    <property type="match status" value="1"/>
</dbReference>
<evidence type="ECO:0000313" key="4">
    <source>
        <dbReference type="Proteomes" id="UP000799536"/>
    </source>
</evidence>
<dbReference type="AlphaFoldDB" id="A0A9P4JSY3"/>
<dbReference type="InterPro" id="IPR018961">
    <property type="entry name" value="DnaJ_homolog_subfam-C_membr-28"/>
</dbReference>
<comment type="caution">
    <text evidence="3">The sequence shown here is derived from an EMBL/GenBank/DDBJ whole genome shotgun (WGS) entry which is preliminary data.</text>
</comment>
<feature type="region of interest" description="Disordered" evidence="1">
    <location>
        <begin position="290"/>
        <end position="375"/>
    </location>
</feature>
<proteinExistence type="predicted"/>
<name>A0A9P4JSY3_9PLEO</name>
<feature type="compositionally biased region" description="Polar residues" evidence="1">
    <location>
        <begin position="309"/>
        <end position="329"/>
    </location>
</feature>
<evidence type="ECO:0000256" key="1">
    <source>
        <dbReference type="SAM" id="MobiDB-lite"/>
    </source>
</evidence>
<dbReference type="PANTHER" id="PTHR39394">
    <property type="entry name" value="YALI0E31793P"/>
    <property type="match status" value="1"/>
</dbReference>
<evidence type="ECO:0000313" key="3">
    <source>
        <dbReference type="EMBL" id="KAF2204570.1"/>
    </source>
</evidence>
<dbReference type="EMBL" id="ML993873">
    <property type="protein sequence ID" value="KAF2204570.1"/>
    <property type="molecule type" value="Genomic_DNA"/>
</dbReference>
<accession>A0A9P4JSY3</accession>
<feature type="region of interest" description="Disordered" evidence="1">
    <location>
        <begin position="104"/>
        <end position="125"/>
    </location>
</feature>
<feature type="domain" description="DnaJ homologue subfamily C member 28 conserved" evidence="2">
    <location>
        <begin position="181"/>
        <end position="250"/>
    </location>
</feature>
<reference evidence="3" key="1">
    <citation type="journal article" date="2020" name="Stud. Mycol.">
        <title>101 Dothideomycetes genomes: a test case for predicting lifestyles and emergence of pathogens.</title>
        <authorList>
            <person name="Haridas S."/>
            <person name="Albert R."/>
            <person name="Binder M."/>
            <person name="Bloem J."/>
            <person name="Labutti K."/>
            <person name="Salamov A."/>
            <person name="Andreopoulos B."/>
            <person name="Baker S."/>
            <person name="Barry K."/>
            <person name="Bills G."/>
            <person name="Bluhm B."/>
            <person name="Cannon C."/>
            <person name="Castanera R."/>
            <person name="Culley D."/>
            <person name="Daum C."/>
            <person name="Ezra D."/>
            <person name="Gonzalez J."/>
            <person name="Henrissat B."/>
            <person name="Kuo A."/>
            <person name="Liang C."/>
            <person name="Lipzen A."/>
            <person name="Lutzoni F."/>
            <person name="Magnuson J."/>
            <person name="Mondo S."/>
            <person name="Nolan M."/>
            <person name="Ohm R."/>
            <person name="Pangilinan J."/>
            <person name="Park H.-J."/>
            <person name="Ramirez L."/>
            <person name="Alfaro M."/>
            <person name="Sun H."/>
            <person name="Tritt A."/>
            <person name="Yoshinaga Y."/>
            <person name="Zwiers L.-H."/>
            <person name="Turgeon B."/>
            <person name="Goodwin S."/>
            <person name="Spatafora J."/>
            <person name="Crous P."/>
            <person name="Grigoriev I."/>
        </authorList>
    </citation>
    <scope>NUCLEOTIDE SEQUENCE</scope>
    <source>
        <strain evidence="3">ATCC 74209</strain>
    </source>
</reference>
<organism evidence="3 4">
    <name type="scientific">Delitschia confertaspora ATCC 74209</name>
    <dbReference type="NCBI Taxonomy" id="1513339"/>
    <lineage>
        <taxon>Eukaryota</taxon>
        <taxon>Fungi</taxon>
        <taxon>Dikarya</taxon>
        <taxon>Ascomycota</taxon>
        <taxon>Pezizomycotina</taxon>
        <taxon>Dothideomycetes</taxon>
        <taxon>Pleosporomycetidae</taxon>
        <taxon>Pleosporales</taxon>
        <taxon>Delitschiaceae</taxon>
        <taxon>Delitschia</taxon>
    </lineage>
</organism>
<gene>
    <name evidence="3" type="ORF">GQ43DRAFT_446633</name>
</gene>